<dbReference type="GeneID" id="66117290"/>
<dbReference type="Proteomes" id="UP000790833">
    <property type="component" value="Unassembled WGS sequence"/>
</dbReference>
<sequence length="111" mass="12531">MGSHLDIQPSDGRYHALVNCTNEESARFPVATIASSVWAALQLESIFDTEKVTFKEELVRFGYLGPTDASYTYDPLAAHFEIHIEQVPILEDEKKMEQSPECKFIIGIKLL</sequence>
<evidence type="ECO:0000256" key="1">
    <source>
        <dbReference type="ARBA" id="ARBA00022801"/>
    </source>
</evidence>
<dbReference type="EMBL" id="JAHMUF010000004">
    <property type="protein sequence ID" value="KAG7195387.1"/>
    <property type="molecule type" value="Genomic_DNA"/>
</dbReference>
<dbReference type="SUPFAM" id="SSF53187">
    <property type="entry name" value="Zn-dependent exopeptidases"/>
    <property type="match status" value="1"/>
</dbReference>
<dbReference type="OrthoDB" id="4676at2759"/>
<keyword evidence="1" id="KW-0378">Hydrolase</keyword>
<dbReference type="RefSeq" id="XP_043050934.1">
    <property type="nucleotide sequence ID" value="XM_043194610.1"/>
</dbReference>
<accession>A0A9P7VCK2</accession>
<keyword evidence="3" id="KW-1185">Reference proteome</keyword>
<dbReference type="GO" id="GO:0016813">
    <property type="term" value="F:hydrolase activity, acting on carbon-nitrogen (but not peptide) bonds, in linear amidines"/>
    <property type="evidence" value="ECO:0007669"/>
    <property type="project" value="InterPro"/>
</dbReference>
<evidence type="ECO:0000313" key="3">
    <source>
        <dbReference type="Proteomes" id="UP000790833"/>
    </source>
</evidence>
<dbReference type="PANTHER" id="PTHR32494">
    <property type="entry name" value="ALLANTOATE DEIMINASE-RELATED"/>
    <property type="match status" value="1"/>
</dbReference>
<gene>
    <name evidence="2" type="ORF">KQ657_003916</name>
</gene>
<dbReference type="Gene3D" id="3.40.630.10">
    <property type="entry name" value="Zn peptidases"/>
    <property type="match status" value="1"/>
</dbReference>
<proteinExistence type="predicted"/>
<evidence type="ECO:0000313" key="2">
    <source>
        <dbReference type="EMBL" id="KAG7195387.1"/>
    </source>
</evidence>
<name>A0A9P7VCK2_9ASCO</name>
<comment type="caution">
    <text evidence="2">The sequence shown here is derived from an EMBL/GenBank/DDBJ whole genome shotgun (WGS) entry which is preliminary data.</text>
</comment>
<organism evidence="2 3">
    <name type="scientific">Scheffersomyces spartinae</name>
    <dbReference type="NCBI Taxonomy" id="45513"/>
    <lineage>
        <taxon>Eukaryota</taxon>
        <taxon>Fungi</taxon>
        <taxon>Dikarya</taxon>
        <taxon>Ascomycota</taxon>
        <taxon>Saccharomycotina</taxon>
        <taxon>Pichiomycetes</taxon>
        <taxon>Debaryomycetaceae</taxon>
        <taxon>Scheffersomyces</taxon>
    </lineage>
</organism>
<dbReference type="AlphaFoldDB" id="A0A9P7VCK2"/>
<dbReference type="InterPro" id="IPR010158">
    <property type="entry name" value="Amidase_Cbmase"/>
</dbReference>
<reference evidence="2" key="1">
    <citation type="submission" date="2021-03" db="EMBL/GenBank/DDBJ databases">
        <authorList>
            <person name="Palmer J.M."/>
        </authorList>
    </citation>
    <scope>NUCLEOTIDE SEQUENCE</scope>
    <source>
        <strain evidence="2">ARV_011</strain>
    </source>
</reference>
<dbReference type="PANTHER" id="PTHR32494:SF5">
    <property type="entry name" value="ALLANTOATE AMIDOHYDROLASE"/>
    <property type="match status" value="1"/>
</dbReference>
<protein>
    <submittedName>
        <fullName evidence="2">Uncharacterized protein</fullName>
    </submittedName>
</protein>